<organism evidence="1 2">
    <name type="scientific">Dallia pectoralis</name>
    <name type="common">Alaska blackfish</name>
    <dbReference type="NCBI Taxonomy" id="75939"/>
    <lineage>
        <taxon>Eukaryota</taxon>
        <taxon>Metazoa</taxon>
        <taxon>Chordata</taxon>
        <taxon>Craniata</taxon>
        <taxon>Vertebrata</taxon>
        <taxon>Euteleostomi</taxon>
        <taxon>Actinopterygii</taxon>
        <taxon>Neopterygii</taxon>
        <taxon>Teleostei</taxon>
        <taxon>Protacanthopterygii</taxon>
        <taxon>Esociformes</taxon>
        <taxon>Umbridae</taxon>
        <taxon>Dallia</taxon>
    </lineage>
</organism>
<proteinExistence type="predicted"/>
<reference evidence="1" key="1">
    <citation type="submission" date="2021-05" db="EMBL/GenBank/DDBJ databases">
        <authorList>
            <person name="Pan Q."/>
            <person name="Jouanno E."/>
            <person name="Zahm M."/>
            <person name="Klopp C."/>
            <person name="Cabau C."/>
            <person name="Louis A."/>
            <person name="Berthelot C."/>
            <person name="Parey E."/>
            <person name="Roest Crollius H."/>
            <person name="Montfort J."/>
            <person name="Robinson-Rechavi M."/>
            <person name="Bouchez O."/>
            <person name="Lampietro C."/>
            <person name="Lopez Roques C."/>
            <person name="Donnadieu C."/>
            <person name="Postlethwait J."/>
            <person name="Bobe J."/>
            <person name="Dillon D."/>
            <person name="Chandos A."/>
            <person name="von Hippel F."/>
            <person name="Guiguen Y."/>
        </authorList>
    </citation>
    <scope>NUCLEOTIDE SEQUENCE</scope>
    <source>
        <strain evidence="1">YG-Jan2019</strain>
    </source>
</reference>
<protein>
    <submittedName>
        <fullName evidence="1">Uncharacterized protein</fullName>
    </submittedName>
</protein>
<sequence>MQNTTRGEGCQDNYIGAMWRRLGRCGEGWGDVEIEGSRRFTSLFHKLVLLVLEDLGGGFGIIEEFVDLLHLLPLHSFLPLDSA</sequence>
<gene>
    <name evidence="1" type="ORF">DPEC_G00212600</name>
</gene>
<name>A0ACC2G6S6_DALPE</name>
<evidence type="ECO:0000313" key="1">
    <source>
        <dbReference type="EMBL" id="KAJ7999168.1"/>
    </source>
</evidence>
<comment type="caution">
    <text evidence="1">The sequence shown here is derived from an EMBL/GenBank/DDBJ whole genome shotgun (WGS) entry which is preliminary data.</text>
</comment>
<evidence type="ECO:0000313" key="2">
    <source>
        <dbReference type="Proteomes" id="UP001157502"/>
    </source>
</evidence>
<keyword evidence="2" id="KW-1185">Reference proteome</keyword>
<accession>A0ACC2G6S6</accession>
<dbReference type="Proteomes" id="UP001157502">
    <property type="component" value="Chromosome 17"/>
</dbReference>
<dbReference type="EMBL" id="CM055744">
    <property type="protein sequence ID" value="KAJ7999168.1"/>
    <property type="molecule type" value="Genomic_DNA"/>
</dbReference>